<organism evidence="1 2">
    <name type="scientific">Passalora fulva</name>
    <name type="common">Tomato leaf mold</name>
    <name type="synonym">Cladosporium fulvum</name>
    <dbReference type="NCBI Taxonomy" id="5499"/>
    <lineage>
        <taxon>Eukaryota</taxon>
        <taxon>Fungi</taxon>
        <taxon>Dikarya</taxon>
        <taxon>Ascomycota</taxon>
        <taxon>Pezizomycotina</taxon>
        <taxon>Dothideomycetes</taxon>
        <taxon>Dothideomycetidae</taxon>
        <taxon>Mycosphaerellales</taxon>
        <taxon>Mycosphaerellaceae</taxon>
        <taxon>Fulvia</taxon>
    </lineage>
</organism>
<proteinExistence type="predicted"/>
<evidence type="ECO:0000313" key="1">
    <source>
        <dbReference type="EMBL" id="UJO12209.1"/>
    </source>
</evidence>
<evidence type="ECO:0000313" key="2">
    <source>
        <dbReference type="Proteomes" id="UP000756132"/>
    </source>
</evidence>
<accession>A0A9Q8P3V4</accession>
<protein>
    <submittedName>
        <fullName evidence="1">Uncharacterized protein</fullName>
    </submittedName>
</protein>
<dbReference type="KEGG" id="ffu:CLAFUR5_02260"/>
<gene>
    <name evidence="1" type="ORF">CLAFUR5_02260</name>
</gene>
<sequence length="127" mass="13929">MSEAQAIAAIDHYSSKATQFPKPRPLSTFAQLSTAASNLLSSAQNAKTGTFVFMVTLHDLRSAESSSRTIGVFNDRNVAKGALEKVLREKKYESARIWRRDIDGAVEVRKGHVHDVVGVVGRMVVKD</sequence>
<reference evidence="1" key="1">
    <citation type="submission" date="2021-12" db="EMBL/GenBank/DDBJ databases">
        <authorList>
            <person name="Zaccaron A."/>
            <person name="Stergiopoulos I."/>
        </authorList>
    </citation>
    <scope>NUCLEOTIDE SEQUENCE</scope>
    <source>
        <strain evidence="1">Race5_Kim</strain>
    </source>
</reference>
<dbReference type="EMBL" id="CP090163">
    <property type="protein sequence ID" value="UJO12209.1"/>
    <property type="molecule type" value="Genomic_DNA"/>
</dbReference>
<dbReference type="GeneID" id="71982138"/>
<dbReference type="AlphaFoldDB" id="A0A9Q8P3V4"/>
<dbReference type="RefSeq" id="XP_047756575.1">
    <property type="nucleotide sequence ID" value="XM_047901408.1"/>
</dbReference>
<name>A0A9Q8P3V4_PASFU</name>
<keyword evidence="2" id="KW-1185">Reference proteome</keyword>
<dbReference type="Proteomes" id="UP000756132">
    <property type="component" value="Chromosome 1"/>
</dbReference>
<reference evidence="1" key="2">
    <citation type="journal article" date="2022" name="Microb. Genom.">
        <title>A chromosome-scale genome assembly of the tomato pathogen Cladosporium fulvum reveals a compartmentalized genome architecture and the presence of a dispensable chromosome.</title>
        <authorList>
            <person name="Zaccaron A.Z."/>
            <person name="Chen L.H."/>
            <person name="Samaras A."/>
            <person name="Stergiopoulos I."/>
        </authorList>
    </citation>
    <scope>NUCLEOTIDE SEQUENCE</scope>
    <source>
        <strain evidence="1">Race5_Kim</strain>
    </source>
</reference>